<comment type="caution">
    <text evidence="1">The sequence shown here is derived from an EMBL/GenBank/DDBJ whole genome shotgun (WGS) entry which is preliminary data.</text>
</comment>
<dbReference type="Proteomes" id="UP001243330">
    <property type="component" value="Unassembled WGS sequence"/>
</dbReference>
<accession>A0AAD9ENS6</accession>
<dbReference type="EMBL" id="JAQOWY010000099">
    <property type="protein sequence ID" value="KAK1851296.1"/>
    <property type="molecule type" value="Genomic_DNA"/>
</dbReference>
<name>A0AAD9ENS6_9PEZI</name>
<gene>
    <name evidence="1" type="ORF">CCHR01_06041</name>
</gene>
<proteinExistence type="predicted"/>
<reference evidence="1" key="1">
    <citation type="submission" date="2023-01" db="EMBL/GenBank/DDBJ databases">
        <title>Colletotrichum chrysophilum M932 genome sequence.</title>
        <authorList>
            <person name="Baroncelli R."/>
        </authorList>
    </citation>
    <scope>NUCLEOTIDE SEQUENCE</scope>
    <source>
        <strain evidence="1">M932</strain>
    </source>
</reference>
<dbReference type="AlphaFoldDB" id="A0AAD9ENS6"/>
<evidence type="ECO:0000313" key="2">
    <source>
        <dbReference type="Proteomes" id="UP001243330"/>
    </source>
</evidence>
<protein>
    <submittedName>
        <fullName evidence="1">Uncharacterized protein</fullName>
    </submittedName>
</protein>
<evidence type="ECO:0000313" key="1">
    <source>
        <dbReference type="EMBL" id="KAK1851296.1"/>
    </source>
</evidence>
<organism evidence="1 2">
    <name type="scientific">Colletotrichum chrysophilum</name>
    <dbReference type="NCBI Taxonomy" id="1836956"/>
    <lineage>
        <taxon>Eukaryota</taxon>
        <taxon>Fungi</taxon>
        <taxon>Dikarya</taxon>
        <taxon>Ascomycota</taxon>
        <taxon>Pezizomycotina</taxon>
        <taxon>Sordariomycetes</taxon>
        <taxon>Hypocreomycetidae</taxon>
        <taxon>Glomerellales</taxon>
        <taxon>Glomerellaceae</taxon>
        <taxon>Colletotrichum</taxon>
        <taxon>Colletotrichum gloeosporioides species complex</taxon>
    </lineage>
</organism>
<sequence length="55" mass="6159">MLIFFGRNDNKDMGAGLQARSTNGRCLWDLSNLRTSVEHCYIVSTTPTSYEVDSS</sequence>
<keyword evidence="2" id="KW-1185">Reference proteome</keyword>